<feature type="compositionally biased region" description="Basic and acidic residues" evidence="1">
    <location>
        <begin position="405"/>
        <end position="421"/>
    </location>
</feature>
<feature type="compositionally biased region" description="Basic residues" evidence="1">
    <location>
        <begin position="394"/>
        <end position="404"/>
    </location>
</feature>
<evidence type="ECO:0000256" key="1">
    <source>
        <dbReference type="SAM" id="MobiDB-lite"/>
    </source>
</evidence>
<proteinExistence type="predicted"/>
<sequence>MALKLNFTDISLVSKLCGRPIRKDNPLCTKQDQLPAGLLRRDTVRPTERSRKVPLQLMDSSIQMTPSSGSKREGYAHLIHWMQSPPLLIQDSEERSGMSVVHTSESTPHDLLLQIQPSSGTLVYSAVVSVLEGDNLRSNEMFHSGTGMTFNLRKKKRRSDVHLQTLSNVMRHSAIASHAAFIVYFRTLSLKPPTSSLTNPHSPESGQSIHSSRFTQRGRSNSTTYLCTLSSRSDSRWLTRTLLDDPSVVYVSEFGTLVHQLELLAEDTFVMSLMRVVASFAFKAVERVMKEKEIEDMKTANFKQKKLHPPPPAIIGLQPFPAAGSPPIAESVSLVLPHHLIPATIGLTPERDLVFYFGDFAIQPICVVATINLMQSSYSESDDYDDLTSSSKVKEHRKDRKEKKKEKDGGKKNKGSNEKTENVMMKNLVGQHRREGDALQRLLRHKSHRQHAPTRLVHQLPLLIAADTEHCHAVHLAPSSVIPVDF</sequence>
<comment type="caution">
    <text evidence="2">The sequence shown here is derived from an EMBL/GenBank/DDBJ whole genome shotgun (WGS) entry which is preliminary data.</text>
</comment>
<accession>A0ABQ9XW25</accession>
<reference evidence="2 3" key="1">
    <citation type="journal article" date="2022" name="bioRxiv">
        <title>Genomics of Preaxostyla Flagellates Illuminates Evolutionary Transitions and the Path Towards Mitochondrial Loss.</title>
        <authorList>
            <person name="Novak L.V.F."/>
            <person name="Treitli S.C."/>
            <person name="Pyrih J."/>
            <person name="Halakuc P."/>
            <person name="Pipaliya S.V."/>
            <person name="Vacek V."/>
            <person name="Brzon O."/>
            <person name="Soukal P."/>
            <person name="Eme L."/>
            <person name="Dacks J.B."/>
            <person name="Karnkowska A."/>
            <person name="Elias M."/>
            <person name="Hampl V."/>
        </authorList>
    </citation>
    <scope>NUCLEOTIDE SEQUENCE [LARGE SCALE GENOMIC DNA]</scope>
    <source>
        <strain evidence="2">NAU3</strain>
        <tissue evidence="2">Gut</tissue>
    </source>
</reference>
<name>A0ABQ9XW25_9EUKA</name>
<evidence type="ECO:0000313" key="3">
    <source>
        <dbReference type="Proteomes" id="UP001281761"/>
    </source>
</evidence>
<evidence type="ECO:0000313" key="2">
    <source>
        <dbReference type="EMBL" id="KAK2955674.1"/>
    </source>
</evidence>
<dbReference type="EMBL" id="JARBJD010000064">
    <property type="protein sequence ID" value="KAK2955674.1"/>
    <property type="molecule type" value="Genomic_DNA"/>
</dbReference>
<protein>
    <submittedName>
        <fullName evidence="2">Uncharacterized protein</fullName>
    </submittedName>
</protein>
<feature type="region of interest" description="Disordered" evidence="1">
    <location>
        <begin position="380"/>
        <end position="423"/>
    </location>
</feature>
<gene>
    <name evidence="2" type="ORF">BLNAU_9364</name>
</gene>
<dbReference type="Proteomes" id="UP001281761">
    <property type="component" value="Unassembled WGS sequence"/>
</dbReference>
<feature type="region of interest" description="Disordered" evidence="1">
    <location>
        <begin position="194"/>
        <end position="217"/>
    </location>
</feature>
<organism evidence="2 3">
    <name type="scientific">Blattamonas nauphoetae</name>
    <dbReference type="NCBI Taxonomy" id="2049346"/>
    <lineage>
        <taxon>Eukaryota</taxon>
        <taxon>Metamonada</taxon>
        <taxon>Preaxostyla</taxon>
        <taxon>Oxymonadida</taxon>
        <taxon>Blattamonas</taxon>
    </lineage>
</organism>
<keyword evidence="3" id="KW-1185">Reference proteome</keyword>